<protein>
    <submittedName>
        <fullName evidence="2">Predicted protein</fullName>
    </submittedName>
</protein>
<feature type="signal peptide" evidence="1">
    <location>
        <begin position="1"/>
        <end position="16"/>
    </location>
</feature>
<proteinExistence type="predicted"/>
<keyword evidence="1" id="KW-0732">Signal</keyword>
<name>D2V1C0_NAEGR</name>
<dbReference type="PANTHER" id="PTHR35936">
    <property type="entry name" value="MEMBRANE-BOUND LYTIC MUREIN TRANSGLYCOSYLASE F"/>
    <property type="match status" value="1"/>
</dbReference>
<keyword evidence="3" id="KW-1185">Reference proteome</keyword>
<feature type="chain" id="PRO_5003038388" evidence="1">
    <location>
        <begin position="17"/>
        <end position="310"/>
    </location>
</feature>
<reference evidence="2 3" key="1">
    <citation type="journal article" date="2010" name="Cell">
        <title>The genome of Naegleria gruberi illuminates early eukaryotic versatility.</title>
        <authorList>
            <person name="Fritz-Laylin L.K."/>
            <person name="Prochnik S.E."/>
            <person name="Ginger M.L."/>
            <person name="Dacks J.B."/>
            <person name="Carpenter M.L."/>
            <person name="Field M.C."/>
            <person name="Kuo A."/>
            <person name="Paredez A."/>
            <person name="Chapman J."/>
            <person name="Pham J."/>
            <person name="Shu S."/>
            <person name="Neupane R."/>
            <person name="Cipriano M."/>
            <person name="Mancuso J."/>
            <person name="Tu H."/>
            <person name="Salamov A."/>
            <person name="Lindquist E."/>
            <person name="Shapiro H."/>
            <person name="Lucas S."/>
            <person name="Grigoriev I.V."/>
            <person name="Cande W.Z."/>
            <person name="Fulton C."/>
            <person name="Rokhsar D.S."/>
            <person name="Dawson S.C."/>
        </authorList>
    </citation>
    <scope>NUCLEOTIDE SEQUENCE [LARGE SCALE GENOMIC DNA]</scope>
    <source>
        <strain evidence="2 3">NEG-M</strain>
    </source>
</reference>
<dbReference type="AlphaFoldDB" id="D2V1C0"/>
<dbReference type="GeneID" id="8862598"/>
<dbReference type="OMA" id="NICYEEP"/>
<evidence type="ECO:0000256" key="1">
    <source>
        <dbReference type="SAM" id="SignalP"/>
    </source>
</evidence>
<dbReference type="VEuPathDB" id="AmoebaDB:NAEGRDRAFT_62832"/>
<dbReference type="Gene3D" id="3.40.190.10">
    <property type="entry name" value="Periplasmic binding protein-like II"/>
    <property type="match status" value="2"/>
</dbReference>
<accession>D2V1C0</accession>
<evidence type="ECO:0000313" key="2">
    <source>
        <dbReference type="EMBL" id="EFC49279.1"/>
    </source>
</evidence>
<organism evidence="3">
    <name type="scientific">Naegleria gruberi</name>
    <name type="common">Amoeba</name>
    <dbReference type="NCBI Taxonomy" id="5762"/>
    <lineage>
        <taxon>Eukaryota</taxon>
        <taxon>Discoba</taxon>
        <taxon>Heterolobosea</taxon>
        <taxon>Tetramitia</taxon>
        <taxon>Eutetramitia</taxon>
        <taxon>Vahlkampfiidae</taxon>
        <taxon>Naegleria</taxon>
    </lineage>
</organism>
<dbReference type="Proteomes" id="UP000006671">
    <property type="component" value="Unassembled WGS sequence"/>
</dbReference>
<dbReference type="EMBL" id="GG738848">
    <property type="protein sequence ID" value="EFC49279.1"/>
    <property type="molecule type" value="Genomic_DNA"/>
</dbReference>
<dbReference type="KEGG" id="ngr:NAEGRDRAFT_62832"/>
<sequence>MITLLLLLLVANVTLAEQQDISPSTTKRTSVSVGFTKALDVGMAQVATSDKWQQIFESLGIPFNVPKCSSKFGSSFPSNPFPSSKTQLNICYEEPAQVWASIFKGAGDLLVEVLNKQYSINLKANHLILNTTELGYFDSMKAGVDSGLCDICTSNIIKTQTRAEQVNMNCPYGSSSLAFLRSELDPSRFNTSKELNNTDAIIVVYGGTYFETVARTMFPAAKLILEPGGYDATYGYIKDKRAHATIADAVDLSYWLKNNKNQCTNCYIRFFGDPYEYGSVTTKLYDSEGTKNGYSMLMLLLLVLFCLFNI</sequence>
<dbReference type="InParanoid" id="D2V1C0"/>
<dbReference type="SUPFAM" id="SSF53850">
    <property type="entry name" value="Periplasmic binding protein-like II"/>
    <property type="match status" value="1"/>
</dbReference>
<dbReference type="RefSeq" id="XP_002682023.1">
    <property type="nucleotide sequence ID" value="XM_002681977.1"/>
</dbReference>
<dbReference type="OrthoDB" id="10256414at2759"/>
<dbReference type="PANTHER" id="PTHR35936:SF19">
    <property type="entry name" value="AMINO-ACID-BINDING PROTEIN YXEM-RELATED"/>
    <property type="match status" value="1"/>
</dbReference>
<evidence type="ECO:0000313" key="3">
    <source>
        <dbReference type="Proteomes" id="UP000006671"/>
    </source>
</evidence>
<gene>
    <name evidence="2" type="ORF">NAEGRDRAFT_62832</name>
</gene>